<keyword evidence="18" id="KW-0469">Meiosis</keyword>
<dbReference type="GO" id="GO:0010792">
    <property type="term" value="P:DNA double-strand break processing involved in repair via single-strand annealing"/>
    <property type="evidence" value="ECO:0007669"/>
    <property type="project" value="TreeGrafter"/>
</dbReference>
<feature type="domain" description="DNA endonuclease Ctp1 N-terminal" evidence="22">
    <location>
        <begin position="24"/>
        <end position="142"/>
    </location>
</feature>
<dbReference type="PANTHER" id="PTHR15107">
    <property type="entry name" value="RETINOBLASTOMA BINDING PROTEIN 8"/>
    <property type="match status" value="1"/>
</dbReference>
<name>A0A8C4ZZ56_GADMO</name>
<evidence type="ECO:0000256" key="14">
    <source>
        <dbReference type="ARBA" id="ARBA00023054"/>
    </source>
</evidence>
<evidence type="ECO:0000256" key="12">
    <source>
        <dbReference type="ARBA" id="ARBA00022801"/>
    </source>
</evidence>
<reference evidence="23" key="1">
    <citation type="submission" date="2025-08" db="UniProtKB">
        <authorList>
            <consortium name="Ensembl"/>
        </authorList>
    </citation>
    <scope>IDENTIFICATION</scope>
</reference>
<evidence type="ECO:0000256" key="15">
    <source>
        <dbReference type="ARBA" id="ARBA00023125"/>
    </source>
</evidence>
<feature type="compositionally biased region" description="Polar residues" evidence="21">
    <location>
        <begin position="314"/>
        <end position="326"/>
    </location>
</feature>
<keyword evidence="11" id="KW-0498">Mitosis</keyword>
<dbReference type="Ensembl" id="ENSGMOT00000045796.1">
    <property type="protein sequence ID" value="ENSGMOP00000022331.1"/>
    <property type="gene ID" value="ENSGMOG00000023838.1"/>
</dbReference>
<keyword evidence="12" id="KW-0378">Hydrolase</keyword>
<keyword evidence="5" id="KW-0158">Chromosome</keyword>
<dbReference type="GO" id="GO:0003684">
    <property type="term" value="F:damaged DNA binding"/>
    <property type="evidence" value="ECO:0007669"/>
    <property type="project" value="TreeGrafter"/>
</dbReference>
<evidence type="ECO:0000256" key="13">
    <source>
        <dbReference type="ARBA" id="ARBA00022833"/>
    </source>
</evidence>
<evidence type="ECO:0000256" key="18">
    <source>
        <dbReference type="ARBA" id="ARBA00023254"/>
    </source>
</evidence>
<comment type="similarity">
    <text evidence="3">Belongs to the COM1/SAE2/CtIP family.</text>
</comment>
<comment type="subcellular location">
    <subcellularLocation>
        <location evidence="2">Chromosome</location>
    </subcellularLocation>
    <subcellularLocation>
        <location evidence="1">Nucleus</location>
    </subcellularLocation>
</comment>
<keyword evidence="10" id="KW-0227">DNA damage</keyword>
<accession>A0A8C4ZZ56</accession>
<keyword evidence="16" id="KW-0234">DNA repair</keyword>
<feature type="region of interest" description="Disordered" evidence="21">
    <location>
        <begin position="314"/>
        <end position="378"/>
    </location>
</feature>
<dbReference type="InterPro" id="IPR033316">
    <property type="entry name" value="RBBP8-like"/>
</dbReference>
<evidence type="ECO:0000256" key="8">
    <source>
        <dbReference type="ARBA" id="ARBA00022722"/>
    </source>
</evidence>
<evidence type="ECO:0000313" key="23">
    <source>
        <dbReference type="Ensembl" id="ENSGMOP00000022331.1"/>
    </source>
</evidence>
<evidence type="ECO:0000259" key="22">
    <source>
        <dbReference type="Pfam" id="PF10482"/>
    </source>
</evidence>
<feature type="coiled-coil region" evidence="20">
    <location>
        <begin position="32"/>
        <end position="148"/>
    </location>
</feature>
<keyword evidence="19" id="KW-0131">Cell cycle</keyword>
<reference evidence="23" key="2">
    <citation type="submission" date="2025-09" db="UniProtKB">
        <authorList>
            <consortium name="Ensembl"/>
        </authorList>
    </citation>
    <scope>IDENTIFICATION</scope>
</reference>
<proteinExistence type="inferred from homology"/>
<keyword evidence="8" id="KW-0540">Nuclease</keyword>
<dbReference type="AlphaFoldDB" id="A0A8C4ZZ56"/>
<protein>
    <recommendedName>
        <fullName evidence="4">DNA endonuclease RBBP8</fullName>
    </recommendedName>
</protein>
<dbReference type="GO" id="GO:0051301">
    <property type="term" value="P:cell division"/>
    <property type="evidence" value="ECO:0007669"/>
    <property type="project" value="UniProtKB-KW"/>
</dbReference>
<keyword evidence="7" id="KW-0132">Cell division</keyword>
<feature type="compositionally biased region" description="Basic and acidic residues" evidence="21">
    <location>
        <begin position="327"/>
        <end position="345"/>
    </location>
</feature>
<keyword evidence="15" id="KW-0238">DNA-binding</keyword>
<evidence type="ECO:0000256" key="7">
    <source>
        <dbReference type="ARBA" id="ARBA00022618"/>
    </source>
</evidence>
<evidence type="ECO:0000256" key="9">
    <source>
        <dbReference type="ARBA" id="ARBA00022759"/>
    </source>
</evidence>
<dbReference type="GO" id="GO:0051321">
    <property type="term" value="P:meiotic cell cycle"/>
    <property type="evidence" value="ECO:0007669"/>
    <property type="project" value="UniProtKB-KW"/>
</dbReference>
<evidence type="ECO:0000256" key="16">
    <source>
        <dbReference type="ARBA" id="ARBA00023204"/>
    </source>
</evidence>
<evidence type="ECO:0000256" key="3">
    <source>
        <dbReference type="ARBA" id="ARBA00007496"/>
    </source>
</evidence>
<evidence type="ECO:0000256" key="19">
    <source>
        <dbReference type="ARBA" id="ARBA00023306"/>
    </source>
</evidence>
<evidence type="ECO:0000256" key="5">
    <source>
        <dbReference type="ARBA" id="ARBA00022454"/>
    </source>
</evidence>
<keyword evidence="9" id="KW-0255">Endonuclease</keyword>
<dbReference type="GO" id="GO:0005694">
    <property type="term" value="C:chromosome"/>
    <property type="evidence" value="ECO:0007669"/>
    <property type="project" value="UniProtKB-SubCell"/>
</dbReference>
<keyword evidence="6" id="KW-0597">Phosphoprotein</keyword>
<evidence type="ECO:0000256" key="1">
    <source>
        <dbReference type="ARBA" id="ARBA00004123"/>
    </source>
</evidence>
<evidence type="ECO:0000256" key="6">
    <source>
        <dbReference type="ARBA" id="ARBA00022553"/>
    </source>
</evidence>
<evidence type="ECO:0000256" key="11">
    <source>
        <dbReference type="ARBA" id="ARBA00022776"/>
    </source>
</evidence>
<evidence type="ECO:0000256" key="21">
    <source>
        <dbReference type="SAM" id="MobiDB-lite"/>
    </source>
</evidence>
<evidence type="ECO:0000313" key="24">
    <source>
        <dbReference type="Proteomes" id="UP000694546"/>
    </source>
</evidence>
<evidence type="ECO:0000256" key="10">
    <source>
        <dbReference type="ARBA" id="ARBA00022763"/>
    </source>
</evidence>
<dbReference type="Proteomes" id="UP000694546">
    <property type="component" value="Chromosome 23"/>
</dbReference>
<keyword evidence="17" id="KW-0539">Nucleus</keyword>
<organism evidence="23 24">
    <name type="scientific">Gadus morhua</name>
    <name type="common">Atlantic cod</name>
    <dbReference type="NCBI Taxonomy" id="8049"/>
    <lineage>
        <taxon>Eukaryota</taxon>
        <taxon>Metazoa</taxon>
        <taxon>Chordata</taxon>
        <taxon>Craniata</taxon>
        <taxon>Vertebrata</taxon>
        <taxon>Euteleostomi</taxon>
        <taxon>Actinopterygii</taxon>
        <taxon>Neopterygii</taxon>
        <taxon>Teleostei</taxon>
        <taxon>Neoteleostei</taxon>
        <taxon>Acanthomorphata</taxon>
        <taxon>Zeiogadaria</taxon>
        <taxon>Gadariae</taxon>
        <taxon>Gadiformes</taxon>
        <taxon>Gadoidei</taxon>
        <taxon>Gadidae</taxon>
        <taxon>Gadus</taxon>
    </lineage>
</organism>
<keyword evidence="24" id="KW-1185">Reference proteome</keyword>
<dbReference type="GeneTree" id="ENSGT00530000063835"/>
<dbReference type="GO" id="GO:0004519">
    <property type="term" value="F:endonuclease activity"/>
    <property type="evidence" value="ECO:0007669"/>
    <property type="project" value="UniProtKB-KW"/>
</dbReference>
<evidence type="ECO:0000256" key="4">
    <source>
        <dbReference type="ARBA" id="ARBA00020680"/>
    </source>
</evidence>
<dbReference type="PANTHER" id="PTHR15107:SF4">
    <property type="entry name" value="DNA ENDONUCLEASE RBBP8"/>
    <property type="match status" value="1"/>
</dbReference>
<feature type="region of interest" description="Disordered" evidence="21">
    <location>
        <begin position="155"/>
        <end position="175"/>
    </location>
</feature>
<sequence>MSSSPGPSRTSPSCSGAAPPCVLFEELWTRLRECHQNEIQGLEAKVGKLKRDRCLDAQRLEEFYSRNQQLKEQNKALIDTVSHHEERPRAEGCDRCANLQQSFTAKQTEFENLRQKNLYLIASLKSEKNSLRDENLRLITELEKLKASISEALRSMSPDPEDGMIPDSPIMPSSLPMANKLKRRKKHCDTKMRFPGTPLPESNCLPLDDTGLAQGLLKASSRNHKKELVLVPETCEMDACQSTRDFDPNLEDVITETCAQDLPSRPMGYRPEEEAAISQINLIPPSKCKLGTRPHSVSAPMLSTSVYLPKSTLGESPSLLSTSNRPSGDRLVSRPKRTKVDSYHEEAEEDAPLTPPQAASPGRPHITQPPHPPTKVLVRPARDPSIRAFQEASKDPDQDVTTGLPSPDHAPPFSFLIWPSMSAITSKQPRKSFHCLELARFLCLTYLRSCH</sequence>
<keyword evidence="14 20" id="KW-0175">Coiled coil</keyword>
<dbReference type="Pfam" id="PF10482">
    <property type="entry name" value="CtIP_N"/>
    <property type="match status" value="1"/>
</dbReference>
<evidence type="ECO:0000256" key="20">
    <source>
        <dbReference type="SAM" id="Coils"/>
    </source>
</evidence>
<dbReference type="GO" id="GO:0005634">
    <property type="term" value="C:nucleus"/>
    <property type="evidence" value="ECO:0007669"/>
    <property type="project" value="UniProtKB-SubCell"/>
</dbReference>
<evidence type="ECO:0000256" key="17">
    <source>
        <dbReference type="ARBA" id="ARBA00023242"/>
    </source>
</evidence>
<dbReference type="GO" id="GO:0016787">
    <property type="term" value="F:hydrolase activity"/>
    <property type="evidence" value="ECO:0007669"/>
    <property type="project" value="UniProtKB-KW"/>
</dbReference>
<keyword evidence="13" id="KW-0862">Zinc</keyword>
<dbReference type="InterPro" id="IPR019518">
    <property type="entry name" value="CtIP_N"/>
</dbReference>
<evidence type="ECO:0000256" key="2">
    <source>
        <dbReference type="ARBA" id="ARBA00004286"/>
    </source>
</evidence>